<gene>
    <name evidence="2" type="ORF">TrCOL_g9022</name>
</gene>
<sequence length="342" mass="37885">MSHPSESMIRSRQTLISWAKSPKSDLHPQVIALFEKLSTNSLPPREPSPAALLVVDIFIAIQELKTKTDKGFFSEKEQRDLGLKLEEVLDLLIENYKQVFTTVDLASDSSTGFAITNDLSVVTQTIKCSLYRVIEIHEFWDTIQDASFKTKFARRPLAVKAMQKEIDKLVLFISSIPSQSRLVILPKAEYKAEPNVVDTVPATMKKSSVLSNMFFCMGSDANVDDRSDFCGPTGYQGSLSSEETKLTEGSLISEETKEEADDKADNAVAKENETLDSITSADAPPTVATPLPNDAQKKTTTTTMKKTKKNTFKISNPFKSKKKALKPEQNVVKRGSSDLCSM</sequence>
<dbReference type="OrthoDB" id="10568450at2759"/>
<dbReference type="AlphaFoldDB" id="A0A9W7G0V0"/>
<evidence type="ECO:0000313" key="3">
    <source>
        <dbReference type="Proteomes" id="UP001165065"/>
    </source>
</evidence>
<reference evidence="3" key="1">
    <citation type="journal article" date="2023" name="Commun. Biol.">
        <title>Genome analysis of Parmales, the sister group of diatoms, reveals the evolutionary specialization of diatoms from phago-mixotrophs to photoautotrophs.</title>
        <authorList>
            <person name="Ban H."/>
            <person name="Sato S."/>
            <person name="Yoshikawa S."/>
            <person name="Yamada K."/>
            <person name="Nakamura Y."/>
            <person name="Ichinomiya M."/>
            <person name="Sato N."/>
            <person name="Blanc-Mathieu R."/>
            <person name="Endo H."/>
            <person name="Kuwata A."/>
            <person name="Ogata H."/>
        </authorList>
    </citation>
    <scope>NUCLEOTIDE SEQUENCE [LARGE SCALE GENOMIC DNA]</scope>
</reference>
<evidence type="ECO:0000313" key="2">
    <source>
        <dbReference type="EMBL" id="GMI31297.1"/>
    </source>
</evidence>
<evidence type="ECO:0000256" key="1">
    <source>
        <dbReference type="SAM" id="MobiDB-lite"/>
    </source>
</evidence>
<keyword evidence="3" id="KW-1185">Reference proteome</keyword>
<accession>A0A9W7G0V0</accession>
<comment type="caution">
    <text evidence="2">The sequence shown here is derived from an EMBL/GenBank/DDBJ whole genome shotgun (WGS) entry which is preliminary data.</text>
</comment>
<protein>
    <submittedName>
        <fullName evidence="2">Uncharacterized protein</fullName>
    </submittedName>
</protein>
<dbReference type="Proteomes" id="UP001165065">
    <property type="component" value="Unassembled WGS sequence"/>
</dbReference>
<feature type="compositionally biased region" description="Basic and acidic residues" evidence="1">
    <location>
        <begin position="263"/>
        <end position="273"/>
    </location>
</feature>
<organism evidence="2 3">
    <name type="scientific">Triparma columacea</name>
    <dbReference type="NCBI Taxonomy" id="722753"/>
    <lineage>
        <taxon>Eukaryota</taxon>
        <taxon>Sar</taxon>
        <taxon>Stramenopiles</taxon>
        <taxon>Ochrophyta</taxon>
        <taxon>Bolidophyceae</taxon>
        <taxon>Parmales</taxon>
        <taxon>Triparmaceae</taxon>
        <taxon>Triparma</taxon>
    </lineage>
</organism>
<dbReference type="EMBL" id="BRYA01000007">
    <property type="protein sequence ID" value="GMI31297.1"/>
    <property type="molecule type" value="Genomic_DNA"/>
</dbReference>
<name>A0A9W7G0V0_9STRA</name>
<proteinExistence type="predicted"/>
<feature type="region of interest" description="Disordered" evidence="1">
    <location>
        <begin position="234"/>
        <end position="342"/>
    </location>
</feature>